<name>A0A976X980_9VIRU</name>
<accession>A0A976X980</accession>
<organism evidence="1">
    <name type="scientific">Myzus persicae nege-like virus 1</name>
    <dbReference type="NCBI Taxonomy" id="2961857"/>
    <lineage>
        <taxon>Viruses</taxon>
        <taxon>Riboviria</taxon>
    </lineage>
</organism>
<dbReference type="EMBL" id="MW528419">
    <property type="protein sequence ID" value="UTQ79657.1"/>
    <property type="molecule type" value="mRNA"/>
</dbReference>
<protein>
    <submittedName>
        <fullName evidence="1">Uncharacterized protein</fullName>
    </submittedName>
</protein>
<proteinExistence type="evidence at transcript level"/>
<sequence>MAELLALALEVYEYATTAVQIFETAKDVAEYISAKVDNLFSRTSIDKGYHYEPAHVFVCFKYMQLVPQALAVSVFSSALTADVRKPLQARSFLILLSSLLSSAKVIGVNRFPNDQPYLMTQHPEFTRLLIPLLQTLYARNQNSFLLRLQDLIYVISPESFPIIPLYTRFTFEERYKLSWTNRESLVPPLRMLPAQTSPNLRARRNSA</sequence>
<evidence type="ECO:0000313" key="1">
    <source>
        <dbReference type="EMBL" id="UTQ79657.1"/>
    </source>
</evidence>
<reference evidence="1" key="1">
    <citation type="submission" date="2021-01" db="EMBL/GenBank/DDBJ databases">
        <authorList>
            <person name="Lu g."/>
            <person name="Ye z."/>
        </authorList>
    </citation>
    <scope>NUCLEOTIDE SEQUENCE</scope>
    <source>
        <strain evidence="1">LMN1</strain>
    </source>
</reference>